<keyword evidence="2 5" id="KW-0689">Ribosomal protein</keyword>
<gene>
    <name evidence="5" type="primary">rpsU</name>
    <name evidence="8" type="ORF">OP10G_0194</name>
</gene>
<dbReference type="HAMAP" id="MF_00358">
    <property type="entry name" value="Ribosomal_bS21"/>
    <property type="match status" value="1"/>
</dbReference>
<sequence>MIYVTVQSNESIDSALKRFNMKLQQSGVLRELKEHAHYEKPSEKRRRMKRRRASRQ</sequence>
<evidence type="ECO:0000256" key="1">
    <source>
        <dbReference type="ARBA" id="ARBA00006640"/>
    </source>
</evidence>
<keyword evidence="3 5" id="KW-0687">Ribonucleoprotein</keyword>
<dbReference type="Gene3D" id="1.20.5.1150">
    <property type="entry name" value="Ribosomal protein S8"/>
    <property type="match status" value="1"/>
</dbReference>
<dbReference type="NCBIfam" id="TIGR00030">
    <property type="entry name" value="S21p"/>
    <property type="match status" value="1"/>
</dbReference>
<dbReference type="InterPro" id="IPR038380">
    <property type="entry name" value="Ribosomal_bS21_sf"/>
</dbReference>
<evidence type="ECO:0000313" key="9">
    <source>
        <dbReference type="Proteomes" id="UP000027982"/>
    </source>
</evidence>
<dbReference type="EMBL" id="CP007139">
    <property type="protein sequence ID" value="AIE83562.1"/>
    <property type="molecule type" value="Genomic_DNA"/>
</dbReference>
<organism evidence="8 9">
    <name type="scientific">Fimbriimonas ginsengisoli Gsoil 348</name>
    <dbReference type="NCBI Taxonomy" id="661478"/>
    <lineage>
        <taxon>Bacteria</taxon>
        <taxon>Bacillati</taxon>
        <taxon>Armatimonadota</taxon>
        <taxon>Fimbriimonadia</taxon>
        <taxon>Fimbriimonadales</taxon>
        <taxon>Fimbriimonadaceae</taxon>
        <taxon>Fimbriimonas</taxon>
    </lineage>
</organism>
<feature type="compositionally biased region" description="Basic and acidic residues" evidence="7">
    <location>
        <begin position="32"/>
        <end position="42"/>
    </location>
</feature>
<evidence type="ECO:0000313" key="8">
    <source>
        <dbReference type="EMBL" id="AIE83562.1"/>
    </source>
</evidence>
<keyword evidence="9" id="KW-1185">Reference proteome</keyword>
<evidence type="ECO:0000256" key="3">
    <source>
        <dbReference type="ARBA" id="ARBA00023274"/>
    </source>
</evidence>
<proteinExistence type="inferred from homology"/>
<dbReference type="GO" id="GO:0005840">
    <property type="term" value="C:ribosome"/>
    <property type="evidence" value="ECO:0007669"/>
    <property type="project" value="UniProtKB-KW"/>
</dbReference>
<dbReference type="OrthoDB" id="9799244at2"/>
<dbReference type="STRING" id="661478.OP10G_0194"/>
<dbReference type="GO" id="GO:1990904">
    <property type="term" value="C:ribonucleoprotein complex"/>
    <property type="evidence" value="ECO:0007669"/>
    <property type="project" value="UniProtKB-KW"/>
</dbReference>
<name>A0A068NJF7_FIMGI</name>
<dbReference type="AlphaFoldDB" id="A0A068NJF7"/>
<evidence type="ECO:0000256" key="6">
    <source>
        <dbReference type="RuleBase" id="RU000667"/>
    </source>
</evidence>
<protein>
    <recommendedName>
        <fullName evidence="4 5">Small ribosomal subunit protein bS21</fullName>
    </recommendedName>
</protein>
<dbReference type="GO" id="GO:0003735">
    <property type="term" value="F:structural constituent of ribosome"/>
    <property type="evidence" value="ECO:0007669"/>
    <property type="project" value="InterPro"/>
</dbReference>
<feature type="region of interest" description="Disordered" evidence="7">
    <location>
        <begin position="32"/>
        <end position="56"/>
    </location>
</feature>
<dbReference type="RefSeq" id="WP_084178749.1">
    <property type="nucleotide sequence ID" value="NZ_CP007139.1"/>
</dbReference>
<accession>A0A068NJF7</accession>
<dbReference type="Proteomes" id="UP000027982">
    <property type="component" value="Chromosome"/>
</dbReference>
<comment type="similarity">
    <text evidence="1 5 6">Belongs to the bacterial ribosomal protein bS21 family.</text>
</comment>
<dbReference type="GO" id="GO:0006412">
    <property type="term" value="P:translation"/>
    <property type="evidence" value="ECO:0007669"/>
    <property type="project" value="UniProtKB-UniRule"/>
</dbReference>
<dbReference type="InterPro" id="IPR001911">
    <property type="entry name" value="Ribosomal_bS21"/>
</dbReference>
<evidence type="ECO:0000256" key="7">
    <source>
        <dbReference type="SAM" id="MobiDB-lite"/>
    </source>
</evidence>
<dbReference type="KEGG" id="fgi:OP10G_0194"/>
<feature type="compositionally biased region" description="Basic residues" evidence="7">
    <location>
        <begin position="43"/>
        <end position="56"/>
    </location>
</feature>
<evidence type="ECO:0000256" key="4">
    <source>
        <dbReference type="ARBA" id="ARBA00035135"/>
    </source>
</evidence>
<dbReference type="PRINTS" id="PR00976">
    <property type="entry name" value="RIBOSOMALS21"/>
</dbReference>
<evidence type="ECO:0000256" key="5">
    <source>
        <dbReference type="HAMAP-Rule" id="MF_00358"/>
    </source>
</evidence>
<dbReference type="HOGENOM" id="CLU_159258_3_1_0"/>
<reference evidence="8 9" key="1">
    <citation type="journal article" date="2014" name="PLoS ONE">
        <title>The first complete genome sequence of the class fimbriimonadia in the phylum armatimonadetes.</title>
        <authorList>
            <person name="Hu Z.Y."/>
            <person name="Wang Y.Z."/>
            <person name="Im W.T."/>
            <person name="Wang S.Y."/>
            <person name="Zhao G.P."/>
            <person name="Zheng H.J."/>
            <person name="Quan Z.X."/>
        </authorList>
    </citation>
    <scope>NUCLEOTIDE SEQUENCE [LARGE SCALE GENOMIC DNA]</scope>
    <source>
        <strain evidence="8">Gsoil 348</strain>
    </source>
</reference>
<evidence type="ECO:0000256" key="2">
    <source>
        <dbReference type="ARBA" id="ARBA00022980"/>
    </source>
</evidence>
<dbReference type="Pfam" id="PF01165">
    <property type="entry name" value="Ribosomal_S21"/>
    <property type="match status" value="1"/>
</dbReference>